<dbReference type="AlphaFoldDB" id="A0AAD6M141"/>
<accession>A0AAD6M141</accession>
<evidence type="ECO:0000313" key="1">
    <source>
        <dbReference type="EMBL" id="KAJ6976870.1"/>
    </source>
</evidence>
<protein>
    <submittedName>
        <fullName evidence="1">Uncharacterized protein</fullName>
    </submittedName>
</protein>
<organism evidence="1 2">
    <name type="scientific">Populus alba x Populus x berolinensis</name>
    <dbReference type="NCBI Taxonomy" id="444605"/>
    <lineage>
        <taxon>Eukaryota</taxon>
        <taxon>Viridiplantae</taxon>
        <taxon>Streptophyta</taxon>
        <taxon>Embryophyta</taxon>
        <taxon>Tracheophyta</taxon>
        <taxon>Spermatophyta</taxon>
        <taxon>Magnoliopsida</taxon>
        <taxon>eudicotyledons</taxon>
        <taxon>Gunneridae</taxon>
        <taxon>Pentapetalae</taxon>
        <taxon>rosids</taxon>
        <taxon>fabids</taxon>
        <taxon>Malpighiales</taxon>
        <taxon>Salicaceae</taxon>
        <taxon>Saliceae</taxon>
        <taxon>Populus</taxon>
    </lineage>
</organism>
<comment type="caution">
    <text evidence="1">The sequence shown here is derived from an EMBL/GenBank/DDBJ whole genome shotgun (WGS) entry which is preliminary data.</text>
</comment>
<name>A0AAD6M141_9ROSI</name>
<sequence>MELTEAGILDRRTLPSPSSFPLGQLHGVNRGCIAHIAGHRKKDKACDNVLIDWCFRWNALKQNSAGVPHSHVFALPITVSWASMSRSRQCFKANYSPEENLGREGVWYEINRQVMILEHVVYVLFEI</sequence>
<dbReference type="EMBL" id="JAQIZT010000012">
    <property type="protein sequence ID" value="KAJ6976870.1"/>
    <property type="molecule type" value="Genomic_DNA"/>
</dbReference>
<keyword evidence="2" id="KW-1185">Reference proteome</keyword>
<reference evidence="1" key="1">
    <citation type="journal article" date="2023" name="Mol. Ecol. Resour.">
        <title>Chromosome-level genome assembly of a triploid poplar Populus alba 'Berolinensis'.</title>
        <authorList>
            <person name="Chen S."/>
            <person name="Yu Y."/>
            <person name="Wang X."/>
            <person name="Wang S."/>
            <person name="Zhang T."/>
            <person name="Zhou Y."/>
            <person name="He R."/>
            <person name="Meng N."/>
            <person name="Wang Y."/>
            <person name="Liu W."/>
            <person name="Liu Z."/>
            <person name="Liu J."/>
            <person name="Guo Q."/>
            <person name="Huang H."/>
            <person name="Sederoff R.R."/>
            <person name="Wang G."/>
            <person name="Qu G."/>
            <person name="Chen S."/>
        </authorList>
    </citation>
    <scope>NUCLEOTIDE SEQUENCE</scope>
    <source>
        <strain evidence="1">SC-2020</strain>
    </source>
</reference>
<evidence type="ECO:0000313" key="2">
    <source>
        <dbReference type="Proteomes" id="UP001164929"/>
    </source>
</evidence>
<dbReference type="Proteomes" id="UP001164929">
    <property type="component" value="Chromosome 12"/>
</dbReference>
<proteinExistence type="predicted"/>
<gene>
    <name evidence="1" type="ORF">NC653_028901</name>
</gene>